<dbReference type="CDD" id="cd00099">
    <property type="entry name" value="IgV"/>
    <property type="match status" value="1"/>
</dbReference>
<dbReference type="GO" id="GO:0038023">
    <property type="term" value="F:signaling receptor activity"/>
    <property type="evidence" value="ECO:0007669"/>
    <property type="project" value="InterPro"/>
</dbReference>
<organism evidence="3 4">
    <name type="scientific">Aldrovandia affinis</name>
    <dbReference type="NCBI Taxonomy" id="143900"/>
    <lineage>
        <taxon>Eukaryota</taxon>
        <taxon>Metazoa</taxon>
        <taxon>Chordata</taxon>
        <taxon>Craniata</taxon>
        <taxon>Vertebrata</taxon>
        <taxon>Euteleostomi</taxon>
        <taxon>Actinopterygii</taxon>
        <taxon>Neopterygii</taxon>
        <taxon>Teleostei</taxon>
        <taxon>Notacanthiformes</taxon>
        <taxon>Halosauridae</taxon>
        <taxon>Aldrovandia</taxon>
    </lineage>
</organism>
<dbReference type="PROSITE" id="PS50835">
    <property type="entry name" value="IG_LIKE"/>
    <property type="match status" value="1"/>
</dbReference>
<dbReference type="PANTHER" id="PTHR15343:SF0">
    <property type="entry name" value="T-CELL ANTIGEN CD7"/>
    <property type="match status" value="1"/>
</dbReference>
<dbReference type="GO" id="GO:0002250">
    <property type="term" value="P:adaptive immune response"/>
    <property type="evidence" value="ECO:0007669"/>
    <property type="project" value="InterPro"/>
</dbReference>
<sequence length="245" mass="25854">MSFSSLPFNITHCCSSVTCVTCFPVLPRSETAMGPLSPSRPAQVLTHLLLATLTAGGLLSLSLVCDGATVPALITPAHATPEPLTPGPTTDGPKMLLSTPETNATAEPPGKKSKAAQAVEQHPPKEKAVEGEDVTFSCLLKEGDHREAAVQWIHRGPESEHVVLEGNRTTHDRFADRAILSGDLGVGDFSMTLRNVSADDRGVYLCVVTISDGPALWGSGTKLSIRKDLGLQALEESEGNGVLIR</sequence>
<keyword evidence="4" id="KW-1185">Reference proteome</keyword>
<dbReference type="EMBL" id="JAINUG010000167">
    <property type="protein sequence ID" value="KAJ8390606.1"/>
    <property type="molecule type" value="Genomic_DNA"/>
</dbReference>
<proteinExistence type="predicted"/>
<reference evidence="3" key="1">
    <citation type="journal article" date="2023" name="Science">
        <title>Genome structures resolve the early diversification of teleost fishes.</title>
        <authorList>
            <person name="Parey E."/>
            <person name="Louis A."/>
            <person name="Montfort J."/>
            <person name="Bouchez O."/>
            <person name="Roques C."/>
            <person name="Iampietro C."/>
            <person name="Lluch J."/>
            <person name="Castinel A."/>
            <person name="Donnadieu C."/>
            <person name="Desvignes T."/>
            <person name="Floi Bucao C."/>
            <person name="Jouanno E."/>
            <person name="Wen M."/>
            <person name="Mejri S."/>
            <person name="Dirks R."/>
            <person name="Jansen H."/>
            <person name="Henkel C."/>
            <person name="Chen W.J."/>
            <person name="Zahm M."/>
            <person name="Cabau C."/>
            <person name="Klopp C."/>
            <person name="Thompson A.W."/>
            <person name="Robinson-Rechavi M."/>
            <person name="Braasch I."/>
            <person name="Lecointre G."/>
            <person name="Bobe J."/>
            <person name="Postlethwait J.H."/>
            <person name="Berthelot C."/>
            <person name="Roest Crollius H."/>
            <person name="Guiguen Y."/>
        </authorList>
    </citation>
    <scope>NUCLEOTIDE SEQUENCE</scope>
    <source>
        <strain evidence="3">NC1722</strain>
    </source>
</reference>
<protein>
    <recommendedName>
        <fullName evidence="2">Ig-like domain-containing protein</fullName>
    </recommendedName>
</protein>
<feature type="region of interest" description="Disordered" evidence="1">
    <location>
        <begin position="77"/>
        <end position="130"/>
    </location>
</feature>
<dbReference type="Pfam" id="PF07686">
    <property type="entry name" value="V-set"/>
    <property type="match status" value="1"/>
</dbReference>
<dbReference type="InterPro" id="IPR003599">
    <property type="entry name" value="Ig_sub"/>
</dbReference>
<dbReference type="InterPro" id="IPR036179">
    <property type="entry name" value="Ig-like_dom_sf"/>
</dbReference>
<gene>
    <name evidence="3" type="ORF">AAFF_G00102120</name>
</gene>
<dbReference type="GO" id="GO:0016020">
    <property type="term" value="C:membrane"/>
    <property type="evidence" value="ECO:0007669"/>
    <property type="project" value="InterPro"/>
</dbReference>
<dbReference type="Gene3D" id="2.60.40.10">
    <property type="entry name" value="Immunoglobulins"/>
    <property type="match status" value="1"/>
</dbReference>
<name>A0AAD7RX42_9TELE</name>
<dbReference type="SUPFAM" id="SSF48726">
    <property type="entry name" value="Immunoglobulin"/>
    <property type="match status" value="1"/>
</dbReference>
<feature type="domain" description="Ig-like" evidence="2">
    <location>
        <begin position="100"/>
        <end position="209"/>
    </location>
</feature>
<dbReference type="InterPro" id="IPR007110">
    <property type="entry name" value="Ig-like_dom"/>
</dbReference>
<dbReference type="InterPro" id="IPR039090">
    <property type="entry name" value="CD7"/>
</dbReference>
<evidence type="ECO:0000313" key="4">
    <source>
        <dbReference type="Proteomes" id="UP001221898"/>
    </source>
</evidence>
<dbReference type="SMART" id="SM00406">
    <property type="entry name" value="IGv"/>
    <property type="match status" value="1"/>
</dbReference>
<dbReference type="SMART" id="SM00408">
    <property type="entry name" value="IGc2"/>
    <property type="match status" value="1"/>
</dbReference>
<dbReference type="AlphaFoldDB" id="A0AAD7RX42"/>
<evidence type="ECO:0000256" key="1">
    <source>
        <dbReference type="SAM" id="MobiDB-lite"/>
    </source>
</evidence>
<dbReference type="InterPro" id="IPR013783">
    <property type="entry name" value="Ig-like_fold"/>
</dbReference>
<dbReference type="Proteomes" id="UP001221898">
    <property type="component" value="Unassembled WGS sequence"/>
</dbReference>
<comment type="caution">
    <text evidence="3">The sequence shown here is derived from an EMBL/GenBank/DDBJ whole genome shotgun (WGS) entry which is preliminary data.</text>
</comment>
<dbReference type="InterPro" id="IPR003598">
    <property type="entry name" value="Ig_sub2"/>
</dbReference>
<dbReference type="InterPro" id="IPR013106">
    <property type="entry name" value="Ig_V-set"/>
</dbReference>
<evidence type="ECO:0000313" key="3">
    <source>
        <dbReference type="EMBL" id="KAJ8390606.1"/>
    </source>
</evidence>
<accession>A0AAD7RX42</accession>
<evidence type="ECO:0000259" key="2">
    <source>
        <dbReference type="PROSITE" id="PS50835"/>
    </source>
</evidence>
<dbReference type="PANTHER" id="PTHR15343">
    <property type="entry name" value="CD7"/>
    <property type="match status" value="1"/>
</dbReference>
<dbReference type="SMART" id="SM00409">
    <property type="entry name" value="IG"/>
    <property type="match status" value="1"/>
</dbReference>